<dbReference type="Proteomes" id="UP000177126">
    <property type="component" value="Unassembled WGS sequence"/>
</dbReference>
<reference evidence="1 2" key="1">
    <citation type="journal article" date="2016" name="Nat. Commun.">
        <title>Thousands of microbial genomes shed light on interconnected biogeochemical processes in an aquifer system.</title>
        <authorList>
            <person name="Anantharaman K."/>
            <person name="Brown C.T."/>
            <person name="Hug L.A."/>
            <person name="Sharon I."/>
            <person name="Castelle C.J."/>
            <person name="Probst A.J."/>
            <person name="Thomas B.C."/>
            <person name="Singh A."/>
            <person name="Wilkins M.J."/>
            <person name="Karaoz U."/>
            <person name="Brodie E.L."/>
            <person name="Williams K.H."/>
            <person name="Hubbard S.S."/>
            <person name="Banfield J.F."/>
        </authorList>
    </citation>
    <scope>NUCLEOTIDE SEQUENCE [LARGE SCALE GENOMIC DNA]</scope>
</reference>
<dbReference type="EMBL" id="MHNF01000036">
    <property type="protein sequence ID" value="OGZ40290.1"/>
    <property type="molecule type" value="Genomic_DNA"/>
</dbReference>
<accession>A0A1G2FRM7</accession>
<dbReference type="AlphaFoldDB" id="A0A1G2FRM7"/>
<sequence>MSQTIDNFLARNLNLSLHSDKIIIRKINQGADFLGYVVFPHHILLRTKTKRRMLKRVTKKNLASYLGVLKHCRSYKLKNILLKQCDAANN</sequence>
<evidence type="ECO:0000313" key="2">
    <source>
        <dbReference type="Proteomes" id="UP000177126"/>
    </source>
</evidence>
<protein>
    <submittedName>
        <fullName evidence="1">Uncharacterized protein</fullName>
    </submittedName>
</protein>
<comment type="caution">
    <text evidence="1">The sequence shown here is derived from an EMBL/GenBank/DDBJ whole genome shotgun (WGS) entry which is preliminary data.</text>
</comment>
<organism evidence="1 2">
    <name type="scientific">Candidatus Portnoybacteria bacterium RIFCSPLOWO2_02_FULL_39_11</name>
    <dbReference type="NCBI Taxonomy" id="1802001"/>
    <lineage>
        <taxon>Bacteria</taxon>
        <taxon>Candidatus Portnoyibacteriota</taxon>
    </lineage>
</organism>
<evidence type="ECO:0000313" key="1">
    <source>
        <dbReference type="EMBL" id="OGZ40290.1"/>
    </source>
</evidence>
<proteinExistence type="predicted"/>
<gene>
    <name evidence="1" type="ORF">A3B04_01065</name>
</gene>
<name>A0A1G2FRM7_9BACT</name>